<protein>
    <submittedName>
        <fullName evidence="1">Uncharacterized protein</fullName>
    </submittedName>
</protein>
<sequence>MNRKTETLLHYGYSILMGTSAAPNTGVGVWDKADAFKRLAAIADFMKFVDDKQKVRITFEYDPDYPTALLITEATLKL</sequence>
<dbReference type="AlphaFoldDB" id="A0A9D1QA62"/>
<dbReference type="EMBL" id="DXHQ01000037">
    <property type="protein sequence ID" value="HIW08427.1"/>
    <property type="molecule type" value="Genomic_DNA"/>
</dbReference>
<organism evidence="1 2">
    <name type="scientific">Candidatus Faecalibacterium intestinigallinarum</name>
    <dbReference type="NCBI Taxonomy" id="2838581"/>
    <lineage>
        <taxon>Bacteria</taxon>
        <taxon>Bacillati</taxon>
        <taxon>Bacillota</taxon>
        <taxon>Clostridia</taxon>
        <taxon>Eubacteriales</taxon>
        <taxon>Oscillospiraceae</taxon>
        <taxon>Faecalibacterium</taxon>
    </lineage>
</organism>
<evidence type="ECO:0000313" key="1">
    <source>
        <dbReference type="EMBL" id="HIW08427.1"/>
    </source>
</evidence>
<proteinExistence type="predicted"/>
<comment type="caution">
    <text evidence="1">The sequence shown here is derived from an EMBL/GenBank/DDBJ whole genome shotgun (WGS) entry which is preliminary data.</text>
</comment>
<name>A0A9D1QA62_9FIRM</name>
<evidence type="ECO:0000313" key="2">
    <source>
        <dbReference type="Proteomes" id="UP000823933"/>
    </source>
</evidence>
<accession>A0A9D1QA62</accession>
<gene>
    <name evidence="1" type="ORF">H9890_03370</name>
</gene>
<reference evidence="1" key="1">
    <citation type="journal article" date="2021" name="PeerJ">
        <title>Extensive microbial diversity within the chicken gut microbiome revealed by metagenomics and culture.</title>
        <authorList>
            <person name="Gilroy R."/>
            <person name="Ravi A."/>
            <person name="Getino M."/>
            <person name="Pursley I."/>
            <person name="Horton D.L."/>
            <person name="Alikhan N.F."/>
            <person name="Baker D."/>
            <person name="Gharbi K."/>
            <person name="Hall N."/>
            <person name="Watson M."/>
            <person name="Adriaenssens E.M."/>
            <person name="Foster-Nyarko E."/>
            <person name="Jarju S."/>
            <person name="Secka A."/>
            <person name="Antonio M."/>
            <person name="Oren A."/>
            <person name="Chaudhuri R.R."/>
            <person name="La Ragione R."/>
            <person name="Hildebrand F."/>
            <person name="Pallen M.J."/>
        </authorList>
    </citation>
    <scope>NUCLEOTIDE SEQUENCE</scope>
    <source>
        <strain evidence="1">ChiHcolR34-3080</strain>
    </source>
</reference>
<dbReference type="Proteomes" id="UP000823933">
    <property type="component" value="Unassembled WGS sequence"/>
</dbReference>
<reference evidence="1" key="2">
    <citation type="submission" date="2021-04" db="EMBL/GenBank/DDBJ databases">
        <authorList>
            <person name="Gilroy R."/>
        </authorList>
    </citation>
    <scope>NUCLEOTIDE SEQUENCE</scope>
    <source>
        <strain evidence="1">ChiHcolR34-3080</strain>
    </source>
</reference>